<dbReference type="SUPFAM" id="SSF48695">
    <property type="entry name" value="Multiheme cytochromes"/>
    <property type="match status" value="1"/>
</dbReference>
<dbReference type="RefSeq" id="WP_168107355.1">
    <property type="nucleotide sequence ID" value="NZ_VTOX01000003.1"/>
</dbReference>
<feature type="domain" description="OmcA-like N-terminal" evidence="1">
    <location>
        <begin position="64"/>
        <end position="225"/>
    </location>
</feature>
<dbReference type="Gene3D" id="1.10.720.180">
    <property type="match status" value="1"/>
</dbReference>
<keyword evidence="4" id="KW-1185">Reference proteome</keyword>
<comment type="caution">
    <text evidence="3">The sequence shown here is derived from an EMBL/GenBank/DDBJ whole genome shotgun (WGS) entry which is preliminary data.</text>
</comment>
<dbReference type="Pfam" id="PF22113">
    <property type="entry name" value="Mtrc-MtrF_II-IV_dom"/>
    <property type="match status" value="2"/>
</dbReference>
<dbReference type="InterPro" id="IPR036280">
    <property type="entry name" value="Multihaem_cyt_sf"/>
</dbReference>
<organism evidence="3 4">
    <name type="scientific">Ramlibacter lithotrophicus</name>
    <dbReference type="NCBI Taxonomy" id="2606681"/>
    <lineage>
        <taxon>Bacteria</taxon>
        <taxon>Pseudomonadati</taxon>
        <taxon>Pseudomonadota</taxon>
        <taxon>Betaproteobacteria</taxon>
        <taxon>Burkholderiales</taxon>
        <taxon>Comamonadaceae</taxon>
        <taxon>Ramlibacter</taxon>
    </lineage>
</organism>
<dbReference type="InterPro" id="IPR020014">
    <property type="entry name" value="Decahaem_cyt-c_OmcA/MtrC"/>
</dbReference>
<evidence type="ECO:0000313" key="3">
    <source>
        <dbReference type="EMBL" id="NKE66237.1"/>
    </source>
</evidence>
<dbReference type="NCBIfam" id="TIGR03507">
    <property type="entry name" value="decahem_SO1788"/>
    <property type="match status" value="1"/>
</dbReference>
<reference evidence="3 4" key="1">
    <citation type="journal article" date="2020" name="Nature">
        <title>Bacterial chemolithoautotrophy via manganese oxidation.</title>
        <authorList>
            <person name="Yu H."/>
            <person name="Leadbetter J.R."/>
        </authorList>
    </citation>
    <scope>NUCLEOTIDE SEQUENCE [LARGE SCALE GENOMIC DNA]</scope>
    <source>
        <strain evidence="3 4">RBP-1</strain>
    </source>
</reference>
<proteinExistence type="predicted"/>
<dbReference type="PROSITE" id="PS51257">
    <property type="entry name" value="PROKAR_LIPOPROTEIN"/>
    <property type="match status" value="1"/>
</dbReference>
<dbReference type="Proteomes" id="UP000521868">
    <property type="component" value="Unassembled WGS sequence"/>
</dbReference>
<accession>A0A7X6DFK0</accession>
<dbReference type="InterPro" id="IPR054337">
    <property type="entry name" value="Mtrc-MtrF-like_dom_II/IV"/>
</dbReference>
<evidence type="ECO:0000259" key="2">
    <source>
        <dbReference type="Pfam" id="PF22113"/>
    </source>
</evidence>
<dbReference type="EMBL" id="VTOX01000003">
    <property type="protein sequence ID" value="NKE66237.1"/>
    <property type="molecule type" value="Genomic_DNA"/>
</dbReference>
<dbReference type="Pfam" id="PF22112">
    <property type="entry name" value="OmcA-like_N"/>
    <property type="match status" value="1"/>
</dbReference>
<gene>
    <name evidence="3" type="ORF">RAMLITH_10430</name>
</gene>
<dbReference type="InterPro" id="IPR054336">
    <property type="entry name" value="OmcA-like_N"/>
</dbReference>
<name>A0A7X6DFK0_9BURK</name>
<feature type="domain" description="Outer membrane cytochrome MtrC/MtrF-like" evidence="2">
    <location>
        <begin position="236"/>
        <end position="403"/>
    </location>
</feature>
<feature type="domain" description="Outer membrane cytochrome MtrC/MtrF-like" evidence="2">
    <location>
        <begin position="606"/>
        <end position="860"/>
    </location>
</feature>
<dbReference type="AlphaFoldDB" id="A0A7X6DFK0"/>
<sequence length="861" mass="88790">MKSSLTRFAQATIAAITLTLAGCGGSGGDAPPPDTTAPPPATVSVAAALAAAGAQAANDSSVNSTAGFSVLQQNGVAAVTIDSPPKVNFAVFSDGKVVSSVAAGSVSFALAKLVPGSNGEPDKWVSYLNRTETATAGVGPNGAPALASAVQATSEGGTAGQLAYNQDGYYTYTFKADIKDPAQTAGVAFEPGRTHRIVIQARYKNAAGEVVLVNPYFDFTLDSSGKSVAATASQTRKMVDIATCNNCHDKLALHGGGRVDTQYCVVCHNTGTTDANSGNNLALSTMVHKIHAGRMLHGQGEHYTIWGYQNSRHDYSEVGFPQPIRNCVACHDGANPKTPQGDNWKSVPSKEACLSCHQAGTTSGFHATHVTTLKLGASAAAISNSTCTSCHGASSPLSADKVHWVQELANAALYQGRIESVTLKKAATATAPGLLTVRYAVVHPVTGVAYDLREGCSAAATTDSAGTSIVGCNTNYRWDAQMDPARFGSPPNRFGTFTLQVGAETLAGVTADDVTASGAGWAMYRGADDGSHRYTADIQIPAGAKGNLRVLMTGSVAERRLDAASRTPIGAVPARTSADLAYVPVKNAIFEANAATGAASTAAARRRIVSNDACNKCHAILGLPLGAGDKPDFHKGARNNAEGCSVCHNSNLPAAYTLMTDGSTGPVAGDSQLAAGNTSSFLHESYQAKRFIHSIHGGARRSFPFTHCMNVGGEYDKDGSNTAAGGTPLGTGTCVARPDGSLYPGATHNFSAEVAYPARLANCANCHVNDSWKQDRSVLGSVVFKPAGMPGMLDWLVISPKAATCTSCHDAKAVQTHVKNIGGGAFGNFTQNDLLYAGKVFETCEGCHAPGSALGADVVHR</sequence>
<protein>
    <submittedName>
        <fullName evidence="3">OmcA/MtrC family decaheme c-type cytochrome</fullName>
    </submittedName>
</protein>
<evidence type="ECO:0000313" key="4">
    <source>
        <dbReference type="Proteomes" id="UP000521868"/>
    </source>
</evidence>
<evidence type="ECO:0000259" key="1">
    <source>
        <dbReference type="Pfam" id="PF22112"/>
    </source>
</evidence>